<reference evidence="12" key="1">
    <citation type="submission" date="2006-10" db="EMBL/GenBank/DDBJ databases">
        <title>Complete sequence of Solibacter usitatus Ellin6076.</title>
        <authorList>
            <consortium name="US DOE Joint Genome Institute"/>
            <person name="Copeland A."/>
            <person name="Lucas S."/>
            <person name="Lapidus A."/>
            <person name="Barry K."/>
            <person name="Detter J.C."/>
            <person name="Glavina del Rio T."/>
            <person name="Hammon N."/>
            <person name="Israni S."/>
            <person name="Dalin E."/>
            <person name="Tice H."/>
            <person name="Pitluck S."/>
            <person name="Thompson L.S."/>
            <person name="Brettin T."/>
            <person name="Bruce D."/>
            <person name="Han C."/>
            <person name="Tapia R."/>
            <person name="Gilna P."/>
            <person name="Schmutz J."/>
            <person name="Larimer F."/>
            <person name="Land M."/>
            <person name="Hauser L."/>
            <person name="Kyrpides N."/>
            <person name="Mikhailova N."/>
            <person name="Janssen P.H."/>
            <person name="Kuske C.R."/>
            <person name="Richardson P."/>
        </authorList>
    </citation>
    <scope>NUCLEOTIDE SEQUENCE</scope>
    <source>
        <strain evidence="12">Ellin6076</strain>
    </source>
</reference>
<evidence type="ECO:0000256" key="7">
    <source>
        <dbReference type="ARBA" id="ARBA00022989"/>
    </source>
</evidence>
<feature type="domain" description="Type II secretion system protein GspF" evidence="11">
    <location>
        <begin position="272"/>
        <end position="393"/>
    </location>
</feature>
<dbReference type="KEGG" id="sus:Acid_0044"/>
<evidence type="ECO:0000256" key="8">
    <source>
        <dbReference type="ARBA" id="ARBA00023136"/>
    </source>
</evidence>
<dbReference type="AlphaFoldDB" id="Q02D06"/>
<dbReference type="InterPro" id="IPR003004">
    <property type="entry name" value="GspF/PilC"/>
</dbReference>
<feature type="domain" description="Type II secretion system protein GspF" evidence="11">
    <location>
        <begin position="71"/>
        <end position="191"/>
    </location>
</feature>
<evidence type="ECO:0000256" key="9">
    <source>
        <dbReference type="RuleBase" id="RU003923"/>
    </source>
</evidence>
<keyword evidence="4" id="KW-1003">Cell membrane</keyword>
<gene>
    <name evidence="12" type="ordered locus">Acid_0044</name>
</gene>
<keyword evidence="6 9" id="KW-0812">Transmembrane</keyword>
<organism evidence="12">
    <name type="scientific">Solibacter usitatus (strain Ellin6076)</name>
    <dbReference type="NCBI Taxonomy" id="234267"/>
    <lineage>
        <taxon>Bacteria</taxon>
        <taxon>Pseudomonadati</taxon>
        <taxon>Acidobacteriota</taxon>
        <taxon>Terriglobia</taxon>
        <taxon>Bryobacterales</taxon>
        <taxon>Solibacteraceae</taxon>
        <taxon>Candidatus Solibacter</taxon>
    </lineage>
</organism>
<dbReference type="Gene3D" id="1.20.81.30">
    <property type="entry name" value="Type II secretion system (T2SS), domain F"/>
    <property type="match status" value="2"/>
</dbReference>
<keyword evidence="8 10" id="KW-0472">Membrane</keyword>
<proteinExistence type="inferred from homology"/>
<evidence type="ECO:0000256" key="5">
    <source>
        <dbReference type="ARBA" id="ARBA00022519"/>
    </source>
</evidence>
<dbReference type="PANTHER" id="PTHR30012:SF7">
    <property type="entry name" value="PROTEIN TRANSPORT PROTEIN HOFC HOMOLOG"/>
    <property type="match status" value="1"/>
</dbReference>
<accession>Q02D06</accession>
<dbReference type="PROSITE" id="PS00874">
    <property type="entry name" value="T2SP_F"/>
    <property type="match status" value="1"/>
</dbReference>
<evidence type="ECO:0000256" key="2">
    <source>
        <dbReference type="ARBA" id="ARBA00005745"/>
    </source>
</evidence>
<dbReference type="EMBL" id="CP000473">
    <property type="protein sequence ID" value="ABJ81060.1"/>
    <property type="molecule type" value="Genomic_DNA"/>
</dbReference>
<comment type="subcellular location">
    <subcellularLocation>
        <location evidence="1">Cell inner membrane</location>
        <topology evidence="1">Multi-pass membrane protein</topology>
    </subcellularLocation>
    <subcellularLocation>
        <location evidence="9">Cell membrane</location>
        <topology evidence="9">Multi-pass membrane protein</topology>
    </subcellularLocation>
</comment>
<feature type="transmembrane region" description="Helical" evidence="10">
    <location>
        <begin position="374"/>
        <end position="394"/>
    </location>
</feature>
<dbReference type="PANTHER" id="PTHR30012">
    <property type="entry name" value="GENERAL SECRETION PATHWAY PROTEIN"/>
    <property type="match status" value="1"/>
</dbReference>
<evidence type="ECO:0000313" key="12">
    <source>
        <dbReference type="EMBL" id="ABJ81060.1"/>
    </source>
</evidence>
<evidence type="ECO:0000259" key="11">
    <source>
        <dbReference type="Pfam" id="PF00482"/>
    </source>
</evidence>
<dbReference type="InterPro" id="IPR042094">
    <property type="entry name" value="T2SS_GspF_sf"/>
</dbReference>
<dbReference type="OrthoDB" id="9805682at2"/>
<keyword evidence="5" id="KW-0997">Cell inner membrane</keyword>
<keyword evidence="7 10" id="KW-1133">Transmembrane helix</keyword>
<dbReference type="InterPro" id="IPR001992">
    <property type="entry name" value="T2SS_GspF/T4SS_PilC_CS"/>
</dbReference>
<name>Q02D06_SOLUE</name>
<dbReference type="HOGENOM" id="CLU_035032_2_1_0"/>
<sequence>MADFVLKYADGRGQIHQQVATAASEKELRDKYAQQGFLIYSIKPRSGGVAGSGFLGGKKKLNLEKFLIFNQQFVTLIRAGLPILKALDLLAERLTDPKLGPYVKSVRDEVRNGSLLSDAFRLQGIFPKMYVTSVMAGEKSGSLTEVLDRYVTYQKMSLAVKKKVMVSLMYPAVLIVLVALLMVFLVTYVVPTFANLYNSMQAKLPMMTVYLIAIGTASQKYIVFMVAGLVGTIFLFRWWGRKDSAREKIDRVKLRTPLLGEIWLKYQVAQLARILSTLLVGGIPLVQAMETAADSLNTPLLKRAVDAAGKNVREGQPLSGSLSQSKLFPPLAIDMIEVGESTGALPSMLNSVAEFFEEDVNTKMAATLSLIEPAIMIVMGGVVAFVLIALYLPIFSLADTIR</sequence>
<dbReference type="Pfam" id="PF00482">
    <property type="entry name" value="T2SSF"/>
    <property type="match status" value="2"/>
</dbReference>
<evidence type="ECO:0000256" key="10">
    <source>
        <dbReference type="SAM" id="Phobius"/>
    </source>
</evidence>
<dbReference type="PRINTS" id="PR00812">
    <property type="entry name" value="BCTERIALGSPF"/>
</dbReference>
<feature type="transmembrane region" description="Helical" evidence="10">
    <location>
        <begin position="164"/>
        <end position="190"/>
    </location>
</feature>
<dbReference type="FunFam" id="1.20.81.30:FF:000001">
    <property type="entry name" value="Type II secretion system protein F"/>
    <property type="match status" value="2"/>
</dbReference>
<dbReference type="GO" id="GO:0005886">
    <property type="term" value="C:plasma membrane"/>
    <property type="evidence" value="ECO:0007669"/>
    <property type="project" value="UniProtKB-SubCell"/>
</dbReference>
<keyword evidence="3 9" id="KW-0813">Transport</keyword>
<dbReference type="eggNOG" id="COG1459">
    <property type="taxonomic scope" value="Bacteria"/>
</dbReference>
<evidence type="ECO:0000256" key="3">
    <source>
        <dbReference type="ARBA" id="ARBA00022448"/>
    </source>
</evidence>
<protein>
    <submittedName>
        <fullName evidence="12">Type II secretion system protein</fullName>
    </submittedName>
</protein>
<comment type="similarity">
    <text evidence="2 9">Belongs to the GSP F family.</text>
</comment>
<evidence type="ECO:0000256" key="4">
    <source>
        <dbReference type="ARBA" id="ARBA00022475"/>
    </source>
</evidence>
<feature type="transmembrane region" description="Helical" evidence="10">
    <location>
        <begin position="210"/>
        <end position="236"/>
    </location>
</feature>
<evidence type="ECO:0000256" key="6">
    <source>
        <dbReference type="ARBA" id="ARBA00022692"/>
    </source>
</evidence>
<dbReference type="STRING" id="234267.Acid_0044"/>
<evidence type="ECO:0000256" key="1">
    <source>
        <dbReference type="ARBA" id="ARBA00004429"/>
    </source>
</evidence>
<dbReference type="InterPro" id="IPR018076">
    <property type="entry name" value="T2SS_GspF_dom"/>
</dbReference>
<dbReference type="GO" id="GO:0015628">
    <property type="term" value="P:protein secretion by the type II secretion system"/>
    <property type="evidence" value="ECO:0007669"/>
    <property type="project" value="TreeGrafter"/>
</dbReference>
<dbReference type="InParanoid" id="Q02D06"/>